<dbReference type="Gene3D" id="6.10.30.10">
    <property type="match status" value="1"/>
</dbReference>
<accession>A0A3A4NYV5</accession>
<proteinExistence type="predicted"/>
<evidence type="ECO:0000259" key="1">
    <source>
        <dbReference type="Pfam" id="PF01796"/>
    </source>
</evidence>
<dbReference type="InterPro" id="IPR022002">
    <property type="entry name" value="ChsH2_Znr"/>
</dbReference>
<dbReference type="PANTHER" id="PTHR34075:SF5">
    <property type="entry name" value="BLR3430 PROTEIN"/>
    <property type="match status" value="1"/>
</dbReference>
<dbReference type="Pfam" id="PF01796">
    <property type="entry name" value="OB_ChsH2_C"/>
    <property type="match status" value="1"/>
</dbReference>
<dbReference type="AlphaFoldDB" id="A0A3A4NYV5"/>
<evidence type="ECO:0000313" key="4">
    <source>
        <dbReference type="Proteomes" id="UP000265882"/>
    </source>
</evidence>
<protein>
    <submittedName>
        <fullName evidence="3">Transcriptional regulator</fullName>
    </submittedName>
</protein>
<evidence type="ECO:0000313" key="3">
    <source>
        <dbReference type="EMBL" id="RJP24039.1"/>
    </source>
</evidence>
<dbReference type="Pfam" id="PF12172">
    <property type="entry name" value="zf-ChsH2"/>
    <property type="match status" value="1"/>
</dbReference>
<sequence>MAEPFAVDKEFVQGALSKPLSPDSNLLASKCKKCGKLHFPPQRLCSSCYSWEQMEETPLGRRGKIFSWTVSYMMGEHPIGYVDLPEGIRLFSIFTDLEGDPTQALDIGTEVELVVMPMREMEFGMEVGAAEFIGYKFRPVKQGGRQ</sequence>
<feature type="domain" description="ChsH2 rubredoxin-like zinc ribbon" evidence="2">
    <location>
        <begin position="26"/>
        <end position="50"/>
    </location>
</feature>
<dbReference type="Proteomes" id="UP000265882">
    <property type="component" value="Unassembled WGS sequence"/>
</dbReference>
<feature type="domain" description="ChsH2 C-terminal OB-fold" evidence="1">
    <location>
        <begin position="57"/>
        <end position="115"/>
    </location>
</feature>
<dbReference type="EMBL" id="QZKU01000041">
    <property type="protein sequence ID" value="RJP24039.1"/>
    <property type="molecule type" value="Genomic_DNA"/>
</dbReference>
<reference evidence="3 4" key="1">
    <citation type="journal article" date="2017" name="ISME J.">
        <title>Energy and carbon metabolisms in a deep terrestrial subsurface fluid microbial community.</title>
        <authorList>
            <person name="Momper L."/>
            <person name="Jungbluth S.P."/>
            <person name="Lee M.D."/>
            <person name="Amend J.P."/>
        </authorList>
    </citation>
    <scope>NUCLEOTIDE SEQUENCE [LARGE SCALE GENOMIC DNA]</scope>
    <source>
        <strain evidence="3">SURF_5</strain>
    </source>
</reference>
<dbReference type="InterPro" id="IPR012340">
    <property type="entry name" value="NA-bd_OB-fold"/>
</dbReference>
<dbReference type="SUPFAM" id="SSF50249">
    <property type="entry name" value="Nucleic acid-binding proteins"/>
    <property type="match status" value="1"/>
</dbReference>
<evidence type="ECO:0000259" key="2">
    <source>
        <dbReference type="Pfam" id="PF12172"/>
    </source>
</evidence>
<name>A0A3A4NYV5_ABYX5</name>
<comment type="caution">
    <text evidence="3">The sequence shown here is derived from an EMBL/GenBank/DDBJ whole genome shotgun (WGS) entry which is preliminary data.</text>
</comment>
<gene>
    <name evidence="3" type="ORF">C4520_04935</name>
</gene>
<dbReference type="InterPro" id="IPR052513">
    <property type="entry name" value="Thioester_dehydratase-like"/>
</dbReference>
<dbReference type="PANTHER" id="PTHR34075">
    <property type="entry name" value="BLR3430 PROTEIN"/>
    <property type="match status" value="1"/>
</dbReference>
<dbReference type="InterPro" id="IPR002878">
    <property type="entry name" value="ChsH2_C"/>
</dbReference>
<organism evidence="3 4">
    <name type="scientific">Abyssobacteria bacterium (strain SURF_5)</name>
    <dbReference type="NCBI Taxonomy" id="2093360"/>
    <lineage>
        <taxon>Bacteria</taxon>
        <taxon>Pseudomonadati</taxon>
        <taxon>Candidatus Hydrogenedentota</taxon>
        <taxon>Candidatus Abyssobacteria</taxon>
    </lineage>
</organism>